<dbReference type="EMBL" id="DF968181">
    <property type="protein sequence ID" value="GAP40231.1"/>
    <property type="molecule type" value="Genomic_DNA"/>
</dbReference>
<keyword evidence="2" id="KW-1185">Reference proteome</keyword>
<dbReference type="Proteomes" id="UP000053370">
    <property type="component" value="Unassembled WGS sequence"/>
</dbReference>
<dbReference type="AlphaFoldDB" id="A0A0S7BPP6"/>
<evidence type="ECO:0000313" key="1">
    <source>
        <dbReference type="EMBL" id="GAP40231.1"/>
    </source>
</evidence>
<reference evidence="1" key="1">
    <citation type="journal article" date="2015" name="Genome Announc.">
        <title>Draft Genome Sequence of Anaerolineae Strain TC1, a Novel Isolate from a Methanogenic Wastewater Treatment System.</title>
        <authorList>
            <person name="Matsuura N."/>
            <person name="Tourlousse D.M."/>
            <person name="Sun L."/>
            <person name="Toyonaga M."/>
            <person name="Kuroda K."/>
            <person name="Ohashi A."/>
            <person name="Cruz R."/>
            <person name="Yamaguchi T."/>
            <person name="Sekiguchi Y."/>
        </authorList>
    </citation>
    <scope>NUCLEOTIDE SEQUENCE [LARGE SCALE GENOMIC DNA]</scope>
    <source>
        <strain evidence="1">TC1</strain>
    </source>
</reference>
<proteinExistence type="predicted"/>
<gene>
    <name evidence="1" type="ORF">ATC1_13198</name>
</gene>
<name>A0A0S7BPP6_9CHLR</name>
<protein>
    <submittedName>
        <fullName evidence="1">Uncharacterized protein</fullName>
    </submittedName>
</protein>
<dbReference type="STRING" id="1678840.ATC1_13198"/>
<accession>A0A0S7BPP6</accession>
<evidence type="ECO:0000313" key="2">
    <source>
        <dbReference type="Proteomes" id="UP000053370"/>
    </source>
</evidence>
<dbReference type="RefSeq" id="WP_062279339.1">
    <property type="nucleotide sequence ID" value="NZ_DF968181.1"/>
</dbReference>
<sequence length="121" mass="14388">MKYEIKEDEWRLIIECYQRVIQKLSPISRSIVSDTLAKIEVDRSLINSEQANAIICLLLADIEDEKEFLEESPKAKRTEIKQNDNNYLHDIITLLNSIRLFFQYYELSPTKNNLTNQHWRS</sequence>
<organism evidence="1">
    <name type="scientific">Flexilinea flocculi</name>
    <dbReference type="NCBI Taxonomy" id="1678840"/>
    <lineage>
        <taxon>Bacteria</taxon>
        <taxon>Bacillati</taxon>
        <taxon>Chloroflexota</taxon>
        <taxon>Anaerolineae</taxon>
        <taxon>Anaerolineales</taxon>
        <taxon>Anaerolineaceae</taxon>
        <taxon>Flexilinea</taxon>
    </lineage>
</organism>